<accession>A0AAV2H620</accession>
<protein>
    <recommendedName>
        <fullName evidence="1">MATH domain-containing protein</fullName>
    </recommendedName>
</protein>
<sequence>MEAYLNGNGTAANRCMSVFLRVIKGEYDRTLNWPVNLHMVVILVNQSGQNMECLKAGGHQFQFMQPQGHADSETDCWGLIEFVSHELIRRKDYISGDKIVIKCRLMILPS</sequence>
<evidence type="ECO:0000259" key="1">
    <source>
        <dbReference type="PROSITE" id="PS50144"/>
    </source>
</evidence>
<evidence type="ECO:0000313" key="3">
    <source>
        <dbReference type="Proteomes" id="UP001497497"/>
    </source>
</evidence>
<dbReference type="InterPro" id="IPR002083">
    <property type="entry name" value="MATH/TRAF_dom"/>
</dbReference>
<name>A0AAV2H620_LYMST</name>
<gene>
    <name evidence="2" type="ORF">GSLYS_00001851001</name>
</gene>
<proteinExistence type="predicted"/>
<organism evidence="2 3">
    <name type="scientific">Lymnaea stagnalis</name>
    <name type="common">Great pond snail</name>
    <name type="synonym">Helix stagnalis</name>
    <dbReference type="NCBI Taxonomy" id="6523"/>
    <lineage>
        <taxon>Eukaryota</taxon>
        <taxon>Metazoa</taxon>
        <taxon>Spiralia</taxon>
        <taxon>Lophotrochozoa</taxon>
        <taxon>Mollusca</taxon>
        <taxon>Gastropoda</taxon>
        <taxon>Heterobranchia</taxon>
        <taxon>Euthyneura</taxon>
        <taxon>Panpulmonata</taxon>
        <taxon>Hygrophila</taxon>
        <taxon>Lymnaeoidea</taxon>
        <taxon>Lymnaeidae</taxon>
        <taxon>Lymnaea</taxon>
    </lineage>
</organism>
<dbReference type="InterPro" id="IPR008974">
    <property type="entry name" value="TRAF-like"/>
</dbReference>
<dbReference type="AlphaFoldDB" id="A0AAV2H620"/>
<feature type="domain" description="MATH" evidence="1">
    <location>
        <begin position="1"/>
        <end position="105"/>
    </location>
</feature>
<reference evidence="2 3" key="1">
    <citation type="submission" date="2024-04" db="EMBL/GenBank/DDBJ databases">
        <authorList>
            <consortium name="Genoscope - CEA"/>
            <person name="William W."/>
        </authorList>
    </citation>
    <scope>NUCLEOTIDE SEQUENCE [LARGE SCALE GENOMIC DNA]</scope>
</reference>
<comment type="caution">
    <text evidence="2">The sequence shown here is derived from an EMBL/GenBank/DDBJ whole genome shotgun (WGS) entry which is preliminary data.</text>
</comment>
<dbReference type="Proteomes" id="UP001497497">
    <property type="component" value="Unassembled WGS sequence"/>
</dbReference>
<dbReference type="Gene3D" id="2.60.210.10">
    <property type="entry name" value="Apoptosis, Tumor Necrosis Factor Receptor Associated Protein 2, Chain A"/>
    <property type="match status" value="1"/>
</dbReference>
<dbReference type="SUPFAM" id="SSF49599">
    <property type="entry name" value="TRAF domain-like"/>
    <property type="match status" value="1"/>
</dbReference>
<dbReference type="Pfam" id="PF22486">
    <property type="entry name" value="MATH_2"/>
    <property type="match status" value="1"/>
</dbReference>
<dbReference type="PROSITE" id="PS50144">
    <property type="entry name" value="MATH"/>
    <property type="match status" value="1"/>
</dbReference>
<keyword evidence="3" id="KW-1185">Reference proteome</keyword>
<dbReference type="EMBL" id="CAXITT010000020">
    <property type="protein sequence ID" value="CAL1527681.1"/>
    <property type="molecule type" value="Genomic_DNA"/>
</dbReference>
<evidence type="ECO:0000313" key="2">
    <source>
        <dbReference type="EMBL" id="CAL1527681.1"/>
    </source>
</evidence>